<sequence length="177" mass="20173">MGQSATLYRISNSTFVQSENPDTDVSFYISSAKSNATFEGSFMGIEYVLSKSLKHLDKELLSEIFNPTKLIGGENVENMPIEEQFELYENGSLIPYLDPFTISKINRLLNEMSEAAIDLNYNSKELNKNGIYPEVWHDDNSADQAFNKRHLSEDFIELKTIISQAHQEQDYILVFVG</sequence>
<dbReference type="RefSeq" id="WP_184622657.1">
    <property type="nucleotide sequence ID" value="NZ_JACHCC010000002.1"/>
</dbReference>
<gene>
    <name evidence="1" type="ORF">HDF25_000626</name>
</gene>
<evidence type="ECO:0008006" key="3">
    <source>
        <dbReference type="Google" id="ProtNLM"/>
    </source>
</evidence>
<dbReference type="Pfam" id="PF08974">
    <property type="entry name" value="DUF1877"/>
    <property type="match status" value="1"/>
</dbReference>
<proteinExistence type="predicted"/>
<evidence type="ECO:0000313" key="1">
    <source>
        <dbReference type="EMBL" id="MBB6498489.1"/>
    </source>
</evidence>
<comment type="caution">
    <text evidence="1">The sequence shown here is derived from an EMBL/GenBank/DDBJ whole genome shotgun (WGS) entry which is preliminary data.</text>
</comment>
<dbReference type="AlphaFoldDB" id="A0A7X0J0L5"/>
<protein>
    <recommendedName>
        <fullName evidence="3">DUF1877 family protein</fullName>
    </recommendedName>
</protein>
<accession>A0A7X0J0L5</accession>
<dbReference type="SUPFAM" id="SSF111069">
    <property type="entry name" value="Hypothetical protein yfbM"/>
    <property type="match status" value="1"/>
</dbReference>
<reference evidence="1 2" key="1">
    <citation type="submission" date="2020-08" db="EMBL/GenBank/DDBJ databases">
        <title>Genomic Encyclopedia of Type Strains, Phase IV (KMG-V): Genome sequencing to study the core and pangenomes of soil and plant-associated prokaryotes.</title>
        <authorList>
            <person name="Whitman W."/>
        </authorList>
    </citation>
    <scope>NUCLEOTIDE SEQUENCE [LARGE SCALE GENOMIC DNA]</scope>
    <source>
        <strain evidence="1 2">M2T3</strain>
    </source>
</reference>
<dbReference type="Gene3D" id="3.40.1760.10">
    <property type="entry name" value="YfbM-like super family"/>
    <property type="match status" value="1"/>
</dbReference>
<evidence type="ECO:0000313" key="2">
    <source>
        <dbReference type="Proteomes" id="UP000521017"/>
    </source>
</evidence>
<organism evidence="1 2">
    <name type="scientific">Pedobacter cryoconitis</name>
    <dbReference type="NCBI Taxonomy" id="188932"/>
    <lineage>
        <taxon>Bacteria</taxon>
        <taxon>Pseudomonadati</taxon>
        <taxon>Bacteroidota</taxon>
        <taxon>Sphingobacteriia</taxon>
        <taxon>Sphingobacteriales</taxon>
        <taxon>Sphingobacteriaceae</taxon>
        <taxon>Pedobacter</taxon>
    </lineage>
</organism>
<dbReference type="InterPro" id="IPR035944">
    <property type="entry name" value="YfbM-like_sf"/>
</dbReference>
<dbReference type="Proteomes" id="UP000521017">
    <property type="component" value="Unassembled WGS sequence"/>
</dbReference>
<dbReference type="InterPro" id="IPR015068">
    <property type="entry name" value="DUF1877"/>
</dbReference>
<dbReference type="EMBL" id="JACHCC010000002">
    <property type="protein sequence ID" value="MBB6498489.1"/>
    <property type="molecule type" value="Genomic_DNA"/>
</dbReference>
<name>A0A7X0J0L5_9SPHI</name>